<dbReference type="RefSeq" id="WP_203114261.1">
    <property type="nucleotide sequence ID" value="NZ_JAURUO010000009.1"/>
</dbReference>
<evidence type="ECO:0000259" key="4">
    <source>
        <dbReference type="PROSITE" id="PS50111"/>
    </source>
</evidence>
<evidence type="ECO:0000256" key="1">
    <source>
        <dbReference type="ARBA" id="ARBA00023224"/>
    </source>
</evidence>
<sequence>MGLINIGSRPSYVALDAAFAVLGAQSAFYAALFDVESEKVVRVWKNHFDMKLREGDPLPEGSSLARKALESWTIQTGYYPAEQSVVGVTYRGAAIPIFDEEDDLMKYILGLYQPYRMDEVNQYSTILQNGLADMAMAGEGFAQNAVASAERAERMAKEVTLLAEHKDRLTNLIRFLRDSADELELLGLNSAIEAARLGAAGNPFRVIAERMRNFAQTAKKESRQTEEDLRHMAEEITDLQGMAEAMAAEAEEKAATSEELAAAVRGMSDTAQALQRLMEQVL</sequence>
<dbReference type="PANTHER" id="PTHR32089:SF112">
    <property type="entry name" value="LYSOZYME-LIKE PROTEIN-RELATED"/>
    <property type="match status" value="1"/>
</dbReference>
<reference evidence="5 6" key="1">
    <citation type="submission" date="2023-07" db="EMBL/GenBank/DDBJ databases">
        <title>Genomic Encyclopedia of Type Strains, Phase IV (KMG-IV): sequencing the most valuable type-strain genomes for metagenomic binning, comparative biology and taxonomic classification.</title>
        <authorList>
            <person name="Goeker M."/>
        </authorList>
    </citation>
    <scope>NUCLEOTIDE SEQUENCE [LARGE SCALE GENOMIC DNA]</scope>
    <source>
        <strain evidence="5 6">DSM 25924</strain>
    </source>
</reference>
<evidence type="ECO:0000256" key="2">
    <source>
        <dbReference type="ARBA" id="ARBA00029447"/>
    </source>
</evidence>
<keyword evidence="1 3" id="KW-0807">Transducer</keyword>
<accession>A0ABT9LXG6</accession>
<dbReference type="Gene3D" id="1.10.287.950">
    <property type="entry name" value="Methyl-accepting chemotaxis protein"/>
    <property type="match status" value="1"/>
</dbReference>
<comment type="similarity">
    <text evidence="2">Belongs to the methyl-accepting chemotaxis (MCP) protein family.</text>
</comment>
<dbReference type="InterPro" id="IPR004089">
    <property type="entry name" value="MCPsignal_dom"/>
</dbReference>
<protein>
    <recommendedName>
        <fullName evidence="4">Methyl-accepting transducer domain-containing protein</fullName>
    </recommendedName>
</protein>
<dbReference type="InterPro" id="IPR004090">
    <property type="entry name" value="Chemotax_Me-accpt_rcpt"/>
</dbReference>
<dbReference type="PROSITE" id="PS50111">
    <property type="entry name" value="CHEMOTAXIS_TRANSDUC_2"/>
    <property type="match status" value="1"/>
</dbReference>
<dbReference type="EMBL" id="JAURUO010000009">
    <property type="protein sequence ID" value="MDP9728962.1"/>
    <property type="molecule type" value="Genomic_DNA"/>
</dbReference>
<dbReference type="Proteomes" id="UP001229209">
    <property type="component" value="Unassembled WGS sequence"/>
</dbReference>
<dbReference type="SUPFAM" id="SSF58104">
    <property type="entry name" value="Methyl-accepting chemotaxis protein (MCP) signaling domain"/>
    <property type="match status" value="1"/>
</dbReference>
<proteinExistence type="inferred from homology"/>
<keyword evidence="6" id="KW-1185">Reference proteome</keyword>
<evidence type="ECO:0000313" key="6">
    <source>
        <dbReference type="Proteomes" id="UP001229209"/>
    </source>
</evidence>
<comment type="caution">
    <text evidence="5">The sequence shown here is derived from an EMBL/GenBank/DDBJ whole genome shotgun (WGS) entry which is preliminary data.</text>
</comment>
<name>A0ABT9LXG6_9BACL</name>
<dbReference type="PRINTS" id="PR00260">
    <property type="entry name" value="CHEMTRNSDUCR"/>
</dbReference>
<feature type="domain" description="Methyl-accepting transducer" evidence="4">
    <location>
        <begin position="135"/>
        <end position="282"/>
    </location>
</feature>
<dbReference type="Pfam" id="PF00015">
    <property type="entry name" value="MCPsignal"/>
    <property type="match status" value="1"/>
</dbReference>
<organism evidence="5 6">
    <name type="scientific">Alicyclobacillus tolerans</name>
    <dbReference type="NCBI Taxonomy" id="90970"/>
    <lineage>
        <taxon>Bacteria</taxon>
        <taxon>Bacillati</taxon>
        <taxon>Bacillota</taxon>
        <taxon>Bacilli</taxon>
        <taxon>Bacillales</taxon>
        <taxon>Alicyclobacillaceae</taxon>
        <taxon>Alicyclobacillus</taxon>
    </lineage>
</organism>
<dbReference type="PANTHER" id="PTHR32089">
    <property type="entry name" value="METHYL-ACCEPTING CHEMOTAXIS PROTEIN MCPB"/>
    <property type="match status" value="1"/>
</dbReference>
<gene>
    <name evidence="5" type="ORF">J2S04_001913</name>
</gene>
<evidence type="ECO:0000256" key="3">
    <source>
        <dbReference type="PROSITE-ProRule" id="PRU00284"/>
    </source>
</evidence>
<evidence type="ECO:0000313" key="5">
    <source>
        <dbReference type="EMBL" id="MDP9728962.1"/>
    </source>
</evidence>